<dbReference type="Proteomes" id="UP000580130">
    <property type="component" value="Unassembled WGS sequence"/>
</dbReference>
<evidence type="ECO:0000256" key="6">
    <source>
        <dbReference type="ARBA" id="ARBA00044538"/>
    </source>
</evidence>
<organism evidence="9 22">
    <name type="scientific">Dorea formicigenerans</name>
    <dbReference type="NCBI Taxonomy" id="39486"/>
    <lineage>
        <taxon>Bacteria</taxon>
        <taxon>Bacillati</taxon>
        <taxon>Bacillota</taxon>
        <taxon>Clostridia</taxon>
        <taxon>Lachnospirales</taxon>
        <taxon>Lachnospiraceae</taxon>
        <taxon>Dorea</taxon>
    </lineage>
</organism>
<dbReference type="AlphaFoldDB" id="A0A3E4ML79"/>
<dbReference type="GO" id="GO:0006508">
    <property type="term" value="P:proteolysis"/>
    <property type="evidence" value="ECO:0007669"/>
    <property type="project" value="UniProtKB-KW"/>
</dbReference>
<evidence type="ECO:0000313" key="17">
    <source>
        <dbReference type="EMBL" id="RHL90564.1"/>
    </source>
</evidence>
<reference evidence="7 32" key="3">
    <citation type="submission" date="2020-04" db="EMBL/GenBank/DDBJ databases">
        <authorList>
            <person name="Hitch T.C.A."/>
            <person name="Wylensek D."/>
            <person name="Clavel T."/>
        </authorList>
    </citation>
    <scope>NUCLEOTIDE SEQUENCE [LARGE SCALE GENOMIC DNA]</scope>
    <source>
        <strain evidence="7 32">BSM-383-APC-5F</strain>
    </source>
</reference>
<dbReference type="PANTHER" id="PTHR39178">
    <property type="entry name" value="HYPOTHETICAL RIBOSOME-ASSOCIATED PROTEIN"/>
    <property type="match status" value="1"/>
</dbReference>
<dbReference type="Gene3D" id="3.30.70.1490">
    <property type="entry name" value="Cysteine protease Prp"/>
    <property type="match status" value="1"/>
</dbReference>
<dbReference type="Proteomes" id="UP000266376">
    <property type="component" value="Unassembled WGS sequence"/>
</dbReference>
<dbReference type="EMBL" id="QSAJ01000002">
    <property type="protein sequence ID" value="RGW55644.1"/>
    <property type="molecule type" value="Genomic_DNA"/>
</dbReference>
<dbReference type="Proteomes" id="UP000285981">
    <property type="component" value="Unassembled WGS sequence"/>
</dbReference>
<dbReference type="EMBL" id="QRQQ01000003">
    <property type="protein sequence ID" value="RHN17599.1"/>
    <property type="molecule type" value="Genomic_DNA"/>
</dbReference>
<evidence type="ECO:0000313" key="30">
    <source>
        <dbReference type="Proteomes" id="UP000285981"/>
    </source>
</evidence>
<dbReference type="Proteomes" id="UP000358366">
    <property type="component" value="Unassembled WGS sequence"/>
</dbReference>
<reference evidence="19 31" key="2">
    <citation type="submission" date="2019-07" db="EMBL/GenBank/DDBJ databases">
        <authorList>
            <person name="Hibberd C M."/>
            <person name="Gehrig L. J."/>
            <person name="Chang H.-W."/>
            <person name="Venkatesh S."/>
        </authorList>
    </citation>
    <scope>NUCLEOTIDE SEQUENCE [LARGE SCALE GENOMIC DNA]</scope>
    <source>
        <strain evidence="19">Dorea_formicigenerans_SSTS_Bg7063</strain>
    </source>
</reference>
<dbReference type="EMBL" id="QSOI01000002">
    <property type="protein sequence ID" value="RGI86300.1"/>
    <property type="molecule type" value="Genomic_DNA"/>
</dbReference>
<dbReference type="GO" id="GO:0008234">
    <property type="term" value="F:cysteine-type peptidase activity"/>
    <property type="evidence" value="ECO:0007669"/>
    <property type="project" value="UniProtKB-KW"/>
</dbReference>
<dbReference type="Proteomes" id="UP000260841">
    <property type="component" value="Unassembled WGS sequence"/>
</dbReference>
<dbReference type="GO" id="GO:0042254">
    <property type="term" value="P:ribosome biogenesis"/>
    <property type="evidence" value="ECO:0007669"/>
    <property type="project" value="UniProtKB-KW"/>
</dbReference>
<keyword evidence="1" id="KW-0690">Ribosome biogenesis</keyword>
<dbReference type="EMBL" id="QSHK01000001">
    <property type="protein sequence ID" value="RHC10755.1"/>
    <property type="molecule type" value="Genomic_DNA"/>
</dbReference>
<dbReference type="GeneID" id="92864296"/>
<evidence type="ECO:0000256" key="4">
    <source>
        <dbReference type="ARBA" id="ARBA00022807"/>
    </source>
</evidence>
<dbReference type="PANTHER" id="PTHR39178:SF1">
    <property type="entry name" value="RIBOSOMAL-PROCESSING CYSTEINE PROTEASE PRP"/>
    <property type="match status" value="1"/>
</dbReference>
<dbReference type="Proteomes" id="UP000284152">
    <property type="component" value="Unassembled WGS sequence"/>
</dbReference>
<evidence type="ECO:0000313" key="16">
    <source>
        <dbReference type="EMBL" id="RHK60799.1"/>
    </source>
</evidence>
<evidence type="ECO:0000256" key="3">
    <source>
        <dbReference type="ARBA" id="ARBA00022801"/>
    </source>
</evidence>
<evidence type="ECO:0000313" key="26">
    <source>
        <dbReference type="Proteomes" id="UP000284152"/>
    </source>
</evidence>
<dbReference type="EMBL" id="QRVU01000101">
    <property type="protein sequence ID" value="RGS67552.1"/>
    <property type="molecule type" value="Genomic_DNA"/>
</dbReference>
<evidence type="ECO:0000313" key="31">
    <source>
        <dbReference type="Proteomes" id="UP000358366"/>
    </source>
</evidence>
<keyword evidence="3" id="KW-0378">Hydrolase</keyword>
<evidence type="ECO:0000313" key="10">
    <source>
        <dbReference type="EMBL" id="RGK86332.1"/>
    </source>
</evidence>
<evidence type="ECO:0000256" key="5">
    <source>
        <dbReference type="ARBA" id="ARBA00044503"/>
    </source>
</evidence>
<dbReference type="Proteomes" id="UP000260664">
    <property type="component" value="Unassembled WGS sequence"/>
</dbReference>
<evidence type="ECO:0000313" key="29">
    <source>
        <dbReference type="Proteomes" id="UP000285652"/>
    </source>
</evidence>
<dbReference type="Proteomes" id="UP000283325">
    <property type="component" value="Unassembled WGS sequence"/>
</dbReference>
<evidence type="ECO:0000313" key="24">
    <source>
        <dbReference type="Proteomes" id="UP000266376"/>
    </source>
</evidence>
<dbReference type="InterPro" id="IPR007422">
    <property type="entry name" value="Peptidase_Prp"/>
</dbReference>
<evidence type="ECO:0000313" key="13">
    <source>
        <dbReference type="EMBL" id="RGW55644.1"/>
    </source>
</evidence>
<proteinExistence type="inferred from homology"/>
<evidence type="ECO:0000313" key="15">
    <source>
        <dbReference type="EMBL" id="RHC10755.1"/>
    </source>
</evidence>
<dbReference type="Proteomes" id="UP000285652">
    <property type="component" value="Unassembled WGS sequence"/>
</dbReference>
<dbReference type="EMBL" id="QRNS01000028">
    <property type="protein sequence ID" value="RHK60799.1"/>
    <property type="molecule type" value="Genomic_DNA"/>
</dbReference>
<dbReference type="RefSeq" id="WP_005332802.1">
    <property type="nucleotide sequence ID" value="NZ_AP031430.1"/>
</dbReference>
<dbReference type="EMBL" id="QSFS01000004">
    <property type="protein sequence ID" value="RHA71373.1"/>
    <property type="molecule type" value="Genomic_DNA"/>
</dbReference>
<dbReference type="EMBL" id="QRPD01000001">
    <property type="protein sequence ID" value="RHL90564.1"/>
    <property type="molecule type" value="Genomic_DNA"/>
</dbReference>
<evidence type="ECO:0000256" key="1">
    <source>
        <dbReference type="ARBA" id="ARBA00022517"/>
    </source>
</evidence>
<sequence length="110" mass="12273">MIHVVIYQNEKEECTGFQTEGHAEYADPGQDIVCAAASVLIINTMNAIELYTEDAFSVFSDEETGMISWHLEGNPSKEAGLLLNTMILGLKGMADDENYEEYIDLTFEEV</sequence>
<evidence type="ECO:0000313" key="18">
    <source>
        <dbReference type="EMBL" id="RHN17599.1"/>
    </source>
</evidence>
<evidence type="ECO:0000313" key="23">
    <source>
        <dbReference type="Proteomes" id="UP000261324"/>
    </source>
</evidence>
<accession>A0A3E4ML79</accession>
<dbReference type="InterPro" id="IPR036764">
    <property type="entry name" value="Peptidase_Prp_sf"/>
</dbReference>
<dbReference type="Pfam" id="PF04327">
    <property type="entry name" value="Peptidase_Prp"/>
    <property type="match status" value="1"/>
</dbReference>
<evidence type="ECO:0000313" key="28">
    <source>
        <dbReference type="Proteomes" id="UP000285642"/>
    </source>
</evidence>
<comment type="similarity">
    <text evidence="5">Belongs to the Prp family.</text>
</comment>
<keyword evidence="2 9" id="KW-0645">Protease</keyword>
<dbReference type="EMBL" id="QSQQ01000001">
    <property type="protein sequence ID" value="RGK50549.1"/>
    <property type="molecule type" value="Genomic_DNA"/>
</dbReference>
<gene>
    <name evidence="19" type="ORF">DFSSTS7063_00006</name>
    <name evidence="16" type="ORF">DW054_13775</name>
    <name evidence="15" type="ORF">DW860_01590</name>
    <name evidence="14" type="ORF">DW924_04945</name>
    <name evidence="13" type="ORF">DWV67_00805</name>
    <name evidence="12" type="ORF">DWX78_14010</name>
    <name evidence="18" type="ORF">DWZ24_05730</name>
    <name evidence="17" type="ORF">DWZ98_00105</name>
    <name evidence="11" type="ORF">DXB36_12360</name>
    <name evidence="10" type="ORF">DXC93_00445</name>
    <name evidence="9" type="ORF">DXD10_00085</name>
    <name evidence="8" type="ORF">DXD84_02500</name>
    <name evidence="7" type="ORF">HF855_06945</name>
</gene>
<dbReference type="EMBL" id="JABAFX010000013">
    <property type="protein sequence ID" value="NME57169.1"/>
    <property type="molecule type" value="Genomic_DNA"/>
</dbReference>
<dbReference type="Proteomes" id="UP000284742">
    <property type="component" value="Unassembled WGS sequence"/>
</dbReference>
<dbReference type="Proteomes" id="UP000261324">
    <property type="component" value="Unassembled WGS sequence"/>
</dbReference>
<evidence type="ECO:0000313" key="12">
    <source>
        <dbReference type="EMBL" id="RGS67552.1"/>
    </source>
</evidence>
<evidence type="ECO:0000313" key="19">
    <source>
        <dbReference type="EMBL" id="VUX13533.1"/>
    </source>
</evidence>
<dbReference type="SUPFAM" id="SSF118010">
    <property type="entry name" value="TM1457-like"/>
    <property type="match status" value="1"/>
</dbReference>
<evidence type="ECO:0000313" key="32">
    <source>
        <dbReference type="Proteomes" id="UP000580130"/>
    </source>
</evidence>
<dbReference type="EMBL" id="CABHNI010000034">
    <property type="protein sequence ID" value="VUX13533.1"/>
    <property type="molecule type" value="Genomic_DNA"/>
</dbReference>
<evidence type="ECO:0000313" key="20">
    <source>
        <dbReference type="Proteomes" id="UP000260664"/>
    </source>
</evidence>
<dbReference type="CDD" id="cd16332">
    <property type="entry name" value="Prp-like"/>
    <property type="match status" value="1"/>
</dbReference>
<protein>
    <recommendedName>
        <fullName evidence="6">Ribosomal processing cysteine protease Prp</fullName>
    </recommendedName>
</protein>
<evidence type="ECO:0000313" key="8">
    <source>
        <dbReference type="EMBL" id="RGI86300.1"/>
    </source>
</evidence>
<evidence type="ECO:0000313" key="14">
    <source>
        <dbReference type="EMBL" id="RHA71373.1"/>
    </source>
</evidence>
<evidence type="ECO:0000313" key="27">
    <source>
        <dbReference type="Proteomes" id="UP000284742"/>
    </source>
</evidence>
<evidence type="ECO:0000313" key="21">
    <source>
        <dbReference type="Proteomes" id="UP000260841"/>
    </source>
</evidence>
<evidence type="ECO:0000313" key="9">
    <source>
        <dbReference type="EMBL" id="RGK50549.1"/>
    </source>
</evidence>
<evidence type="ECO:0000256" key="2">
    <source>
        <dbReference type="ARBA" id="ARBA00022670"/>
    </source>
</evidence>
<dbReference type="EMBL" id="QSVB01000015">
    <property type="protein sequence ID" value="RGN89131.1"/>
    <property type="molecule type" value="Genomic_DNA"/>
</dbReference>
<reference evidence="20 21" key="1">
    <citation type="submission" date="2018-08" db="EMBL/GenBank/DDBJ databases">
        <title>A genome reference for cultivated species of the human gut microbiota.</title>
        <authorList>
            <person name="Zou Y."/>
            <person name="Xue W."/>
            <person name="Luo G."/>
        </authorList>
    </citation>
    <scope>NUCLEOTIDE SEQUENCE [LARGE SCALE GENOMIC DNA]</scope>
    <source>
        <strain evidence="13 24">AF12-11</strain>
        <strain evidence="12 30">AF21-25</strain>
        <strain evidence="18 29">AF31-13BH</strain>
        <strain evidence="17 25">AF36-1BH</strain>
        <strain evidence="16 26">AF42-21</strain>
        <strain evidence="15 27">AM37-5</strain>
        <strain evidence="14 28">AM42-8</strain>
        <strain evidence="11 21">OM03-2</strain>
        <strain evidence="10 23">TF09-3</strain>
        <strain evidence="9 22">TF11-11</strain>
        <strain evidence="8 20">TM09-19AC</strain>
    </source>
</reference>
<evidence type="ECO:0000313" key="22">
    <source>
        <dbReference type="Proteomes" id="UP000261208"/>
    </source>
</evidence>
<dbReference type="Proteomes" id="UP000285642">
    <property type="component" value="Unassembled WGS sequence"/>
</dbReference>
<evidence type="ECO:0000313" key="25">
    <source>
        <dbReference type="Proteomes" id="UP000283325"/>
    </source>
</evidence>
<dbReference type="EMBL" id="QSRA01000001">
    <property type="protein sequence ID" value="RGK86332.1"/>
    <property type="molecule type" value="Genomic_DNA"/>
</dbReference>
<evidence type="ECO:0000313" key="11">
    <source>
        <dbReference type="EMBL" id="RGN89131.1"/>
    </source>
</evidence>
<keyword evidence="4" id="KW-0788">Thiol protease</keyword>
<evidence type="ECO:0000313" key="7">
    <source>
        <dbReference type="EMBL" id="NME57169.1"/>
    </source>
</evidence>
<dbReference type="Proteomes" id="UP000261208">
    <property type="component" value="Unassembled WGS sequence"/>
</dbReference>
<name>A0A3E4ML79_9FIRM</name>